<evidence type="ECO:0000256" key="2">
    <source>
        <dbReference type="ARBA" id="ARBA00023125"/>
    </source>
</evidence>
<dbReference type="PANTHER" id="PTHR38445">
    <property type="entry name" value="HTH-TYPE TRANSCRIPTIONAL REPRESSOR YTRA"/>
    <property type="match status" value="1"/>
</dbReference>
<dbReference type="CDD" id="cd07377">
    <property type="entry name" value="WHTH_GntR"/>
    <property type="match status" value="1"/>
</dbReference>
<keyword evidence="6" id="KW-1185">Reference proteome</keyword>
<dbReference type="RefSeq" id="WP_092334171.1">
    <property type="nucleotide sequence ID" value="NZ_FNCP01000016.1"/>
</dbReference>
<protein>
    <submittedName>
        <fullName evidence="5">GntR family transcriptional regulator</fullName>
    </submittedName>
</protein>
<sequence length="128" mass="14812">MFQLDYMDHSPLYEQIKEKIKALIISGAMKPDEKVPSVRELAQSLTINPNTIHKAYKELELEGYIYSVRAKGSFVTPIYNKINQARKDNLLLELDKLVAELAYMNVPKEQLIARIEELYGRGRQKNND</sequence>
<keyword evidence="2" id="KW-0238">DNA-binding</keyword>
<evidence type="ECO:0000256" key="3">
    <source>
        <dbReference type="ARBA" id="ARBA00023163"/>
    </source>
</evidence>
<dbReference type="STRING" id="1121419.SAMN05443529_11618"/>
<dbReference type="PROSITE" id="PS50949">
    <property type="entry name" value="HTH_GNTR"/>
    <property type="match status" value="1"/>
</dbReference>
<dbReference type="InterPro" id="IPR036388">
    <property type="entry name" value="WH-like_DNA-bd_sf"/>
</dbReference>
<keyword evidence="3" id="KW-0804">Transcription</keyword>
<feature type="domain" description="HTH gntR-type" evidence="4">
    <location>
        <begin position="10"/>
        <end position="78"/>
    </location>
</feature>
<dbReference type="Gene3D" id="1.10.10.10">
    <property type="entry name" value="Winged helix-like DNA-binding domain superfamily/Winged helix DNA-binding domain"/>
    <property type="match status" value="1"/>
</dbReference>
<evidence type="ECO:0000256" key="1">
    <source>
        <dbReference type="ARBA" id="ARBA00023015"/>
    </source>
</evidence>
<evidence type="ECO:0000313" key="5">
    <source>
        <dbReference type="EMBL" id="SDH63444.1"/>
    </source>
</evidence>
<dbReference type="InterPro" id="IPR036390">
    <property type="entry name" value="WH_DNA-bd_sf"/>
</dbReference>
<proteinExistence type="predicted"/>
<reference evidence="6" key="1">
    <citation type="submission" date="2016-10" db="EMBL/GenBank/DDBJ databases">
        <authorList>
            <person name="Varghese N."/>
            <person name="Submissions S."/>
        </authorList>
    </citation>
    <scope>NUCLEOTIDE SEQUENCE [LARGE SCALE GENOMIC DNA]</scope>
    <source>
        <strain evidence="6">DSM 8344</strain>
    </source>
</reference>
<keyword evidence="1" id="KW-0805">Transcription regulation</keyword>
<dbReference type="PANTHER" id="PTHR38445:SF9">
    <property type="entry name" value="HTH-TYPE TRANSCRIPTIONAL REPRESSOR YTRA"/>
    <property type="match status" value="1"/>
</dbReference>
<evidence type="ECO:0000313" key="6">
    <source>
        <dbReference type="Proteomes" id="UP000198656"/>
    </source>
</evidence>
<dbReference type="InterPro" id="IPR000524">
    <property type="entry name" value="Tscrpt_reg_HTH_GntR"/>
</dbReference>
<accession>A0A1G8E0M2</accession>
<dbReference type="Pfam" id="PF00392">
    <property type="entry name" value="GntR"/>
    <property type="match status" value="1"/>
</dbReference>
<name>A0A1G8E0M2_9FIRM</name>
<dbReference type="AlphaFoldDB" id="A0A1G8E0M2"/>
<gene>
    <name evidence="5" type="ORF">SAMN05443529_11618</name>
</gene>
<dbReference type="SMART" id="SM00345">
    <property type="entry name" value="HTH_GNTR"/>
    <property type="match status" value="1"/>
</dbReference>
<dbReference type="GO" id="GO:0003700">
    <property type="term" value="F:DNA-binding transcription factor activity"/>
    <property type="evidence" value="ECO:0007669"/>
    <property type="project" value="InterPro"/>
</dbReference>
<dbReference type="OrthoDB" id="46236at2"/>
<dbReference type="Proteomes" id="UP000198656">
    <property type="component" value="Unassembled WGS sequence"/>
</dbReference>
<dbReference type="EMBL" id="FNCP01000016">
    <property type="protein sequence ID" value="SDH63444.1"/>
    <property type="molecule type" value="Genomic_DNA"/>
</dbReference>
<evidence type="ECO:0000259" key="4">
    <source>
        <dbReference type="PROSITE" id="PS50949"/>
    </source>
</evidence>
<dbReference type="SUPFAM" id="SSF46785">
    <property type="entry name" value="Winged helix' DNA-binding domain"/>
    <property type="match status" value="1"/>
</dbReference>
<organism evidence="5 6">
    <name type="scientific">Desulfosporosinus hippei DSM 8344</name>
    <dbReference type="NCBI Taxonomy" id="1121419"/>
    <lineage>
        <taxon>Bacteria</taxon>
        <taxon>Bacillati</taxon>
        <taxon>Bacillota</taxon>
        <taxon>Clostridia</taxon>
        <taxon>Eubacteriales</taxon>
        <taxon>Desulfitobacteriaceae</taxon>
        <taxon>Desulfosporosinus</taxon>
    </lineage>
</organism>
<dbReference type="GO" id="GO:0003677">
    <property type="term" value="F:DNA binding"/>
    <property type="evidence" value="ECO:0007669"/>
    <property type="project" value="UniProtKB-KW"/>
</dbReference>